<dbReference type="Pfam" id="PF05705">
    <property type="entry name" value="DUF829"/>
    <property type="match status" value="1"/>
</dbReference>
<name>A0ABR1U221_9PEZI</name>
<proteinExistence type="predicted"/>
<evidence type="ECO:0000256" key="2">
    <source>
        <dbReference type="ARBA" id="ARBA00022692"/>
    </source>
</evidence>
<evidence type="ECO:0000256" key="1">
    <source>
        <dbReference type="ARBA" id="ARBA00004126"/>
    </source>
</evidence>
<organism evidence="8 9">
    <name type="scientific">Apiospora rasikravindrae</name>
    <dbReference type="NCBI Taxonomy" id="990691"/>
    <lineage>
        <taxon>Eukaryota</taxon>
        <taxon>Fungi</taxon>
        <taxon>Dikarya</taxon>
        <taxon>Ascomycota</taxon>
        <taxon>Pezizomycotina</taxon>
        <taxon>Sordariomycetes</taxon>
        <taxon>Xylariomycetidae</taxon>
        <taxon>Amphisphaeriales</taxon>
        <taxon>Apiosporaceae</taxon>
        <taxon>Apiospora</taxon>
    </lineage>
</organism>
<evidence type="ECO:0000256" key="5">
    <source>
        <dbReference type="ARBA" id="ARBA00023242"/>
    </source>
</evidence>
<evidence type="ECO:0008006" key="10">
    <source>
        <dbReference type="Google" id="ProtNLM"/>
    </source>
</evidence>
<keyword evidence="2 7" id="KW-0812">Transmembrane</keyword>
<evidence type="ECO:0000256" key="4">
    <source>
        <dbReference type="ARBA" id="ARBA00023136"/>
    </source>
</evidence>
<evidence type="ECO:0000256" key="3">
    <source>
        <dbReference type="ARBA" id="ARBA00022989"/>
    </source>
</evidence>
<keyword evidence="9" id="KW-1185">Reference proteome</keyword>
<evidence type="ECO:0000313" key="8">
    <source>
        <dbReference type="EMBL" id="KAK8051964.1"/>
    </source>
</evidence>
<dbReference type="EMBL" id="JAQQWK010000002">
    <property type="protein sequence ID" value="KAK8051964.1"/>
    <property type="molecule type" value="Genomic_DNA"/>
</dbReference>
<feature type="transmembrane region" description="Helical" evidence="7">
    <location>
        <begin position="198"/>
        <end position="225"/>
    </location>
</feature>
<comment type="subcellular location">
    <subcellularLocation>
        <location evidence="6">Endomembrane system</location>
        <topology evidence="6">Single-pass membrane protein</topology>
    </subcellularLocation>
    <subcellularLocation>
        <location evidence="1">Nucleus membrane</location>
    </subcellularLocation>
</comment>
<dbReference type="Proteomes" id="UP001444661">
    <property type="component" value="Unassembled WGS sequence"/>
</dbReference>
<keyword evidence="3 7" id="KW-1133">Transmembrane helix</keyword>
<reference evidence="8 9" key="1">
    <citation type="submission" date="2023-01" db="EMBL/GenBank/DDBJ databases">
        <title>Analysis of 21 Apiospora genomes using comparative genomics revels a genus with tremendous synthesis potential of carbohydrate active enzymes and secondary metabolites.</title>
        <authorList>
            <person name="Sorensen T."/>
        </authorList>
    </citation>
    <scope>NUCLEOTIDE SEQUENCE [LARGE SCALE GENOMIC DNA]</scope>
    <source>
        <strain evidence="8 9">CBS 33761</strain>
    </source>
</reference>
<dbReference type="InterPro" id="IPR008547">
    <property type="entry name" value="DUF829_TMEM53"/>
</dbReference>
<dbReference type="PANTHER" id="PTHR12265">
    <property type="entry name" value="TRANSMEMBRANE PROTEIN 53"/>
    <property type="match status" value="1"/>
</dbReference>
<dbReference type="PANTHER" id="PTHR12265:SF30">
    <property type="entry name" value="TRANSMEMBRANE PROTEIN 53"/>
    <property type="match status" value="1"/>
</dbReference>
<comment type="caution">
    <text evidence="8">The sequence shown here is derived from an EMBL/GenBank/DDBJ whole genome shotgun (WGS) entry which is preliminary data.</text>
</comment>
<accession>A0ABR1U221</accession>
<keyword evidence="5" id="KW-0539">Nucleus</keyword>
<evidence type="ECO:0000313" key="9">
    <source>
        <dbReference type="Proteomes" id="UP001444661"/>
    </source>
</evidence>
<evidence type="ECO:0000256" key="6">
    <source>
        <dbReference type="ARBA" id="ARBA00037847"/>
    </source>
</evidence>
<protein>
    <recommendedName>
        <fullName evidence="10">Indole-diterpene biosynthesis protein PaxU</fullName>
    </recommendedName>
</protein>
<evidence type="ECO:0000256" key="7">
    <source>
        <dbReference type="SAM" id="Phobius"/>
    </source>
</evidence>
<sequence>MGHPSEESRFIPGFTWLAPSIWVQDRHMPALSKKAQLKGFSGPGFPFSRQGTPAMILITSWTGALPKHIAKYTQVYNELYPYTPIMVVTTTVDDLLLWSTEKKVAALTAAVGYIQGRTSSCFGGSALEAAGGAGQQPNLLLHAFSEGGSNKAVCVARAYLAMTRRQLPVGAFVFDSTPGTARFMSNVNAFKRSLPQNFLVRALGVTIGFVILAIAWVIISVCVGYENNTISKTRRALNDEGLWPCVGVPRSYVFSETDDLIWWKDVEDHAEESARCFKIPSLVVRYKKTAHCNHVREDPNYYWSVVKMTWESRDVERLGSL</sequence>
<gene>
    <name evidence="8" type="ORF">PG993_003349</name>
</gene>
<keyword evidence="4 7" id="KW-0472">Membrane</keyword>